<accession>A0ABQ4DKM2</accession>
<dbReference type="SUPFAM" id="SSF55166">
    <property type="entry name" value="Hedgehog/DD-peptidase"/>
    <property type="match status" value="1"/>
</dbReference>
<comment type="caution">
    <text evidence="3">The sequence shown here is derived from an EMBL/GenBank/DDBJ whole genome shotgun (WGS) entry which is preliminary data.</text>
</comment>
<dbReference type="SUPFAM" id="SSF51110">
    <property type="entry name" value="alpha-D-mannose-specific plant lectins"/>
    <property type="match status" value="4"/>
</dbReference>
<proteinExistence type="predicted"/>
<reference evidence="3 4" key="1">
    <citation type="submission" date="2021-01" db="EMBL/GenBank/DDBJ databases">
        <title>Whole genome shotgun sequence of Cellulomonas phragmiteti NBRC 110785.</title>
        <authorList>
            <person name="Komaki H."/>
            <person name="Tamura T."/>
        </authorList>
    </citation>
    <scope>NUCLEOTIDE SEQUENCE [LARGE SCALE GENOMIC DNA]</scope>
    <source>
        <strain evidence="3 4">NBRC 110785</strain>
    </source>
</reference>
<feature type="region of interest" description="Disordered" evidence="1">
    <location>
        <begin position="1"/>
        <end position="23"/>
    </location>
</feature>
<dbReference type="InterPro" id="IPR009045">
    <property type="entry name" value="Zn_M74/Hedgehog-like"/>
</dbReference>
<dbReference type="InterPro" id="IPR001480">
    <property type="entry name" value="Bulb-type_lectin_dom"/>
</dbReference>
<dbReference type="Proteomes" id="UP000614741">
    <property type="component" value="Unassembled WGS sequence"/>
</dbReference>
<evidence type="ECO:0000259" key="2">
    <source>
        <dbReference type="PROSITE" id="PS50927"/>
    </source>
</evidence>
<dbReference type="Pfam" id="PF02557">
    <property type="entry name" value="VanY"/>
    <property type="match status" value="1"/>
</dbReference>
<evidence type="ECO:0000313" key="4">
    <source>
        <dbReference type="Proteomes" id="UP000614741"/>
    </source>
</evidence>
<dbReference type="Gene3D" id="2.90.10.30">
    <property type="match status" value="1"/>
</dbReference>
<keyword evidence="4" id="KW-1185">Reference proteome</keyword>
<dbReference type="SMART" id="SM00108">
    <property type="entry name" value="B_lectin"/>
    <property type="match status" value="2"/>
</dbReference>
<feature type="domain" description="Bulb-type lectin" evidence="2">
    <location>
        <begin position="163"/>
        <end position="275"/>
    </location>
</feature>
<organism evidence="3 4">
    <name type="scientific">Cellulomonas phragmiteti</name>
    <dbReference type="NCBI Taxonomy" id="478780"/>
    <lineage>
        <taxon>Bacteria</taxon>
        <taxon>Bacillati</taxon>
        <taxon>Actinomycetota</taxon>
        <taxon>Actinomycetes</taxon>
        <taxon>Micrococcales</taxon>
        <taxon>Cellulomonadaceae</taxon>
        <taxon>Cellulomonas</taxon>
    </lineage>
</organism>
<gene>
    <name evidence="3" type="ORF">Cph01nite_16460</name>
</gene>
<protein>
    <recommendedName>
        <fullName evidence="2">Bulb-type lectin domain-containing protein</fullName>
    </recommendedName>
</protein>
<dbReference type="CDD" id="cd14814">
    <property type="entry name" value="Peptidase_M15"/>
    <property type="match status" value="1"/>
</dbReference>
<dbReference type="PROSITE" id="PS50927">
    <property type="entry name" value="BULB_LECTIN"/>
    <property type="match status" value="2"/>
</dbReference>
<evidence type="ECO:0000256" key="1">
    <source>
        <dbReference type="SAM" id="MobiDB-lite"/>
    </source>
</evidence>
<dbReference type="EMBL" id="BONP01000008">
    <property type="protein sequence ID" value="GIG39884.1"/>
    <property type="molecule type" value="Genomic_DNA"/>
</dbReference>
<dbReference type="Gene3D" id="3.30.1380.10">
    <property type="match status" value="1"/>
</dbReference>
<dbReference type="Gene3D" id="2.90.10.10">
    <property type="entry name" value="Bulb-type lectin domain"/>
    <property type="match status" value="2"/>
</dbReference>
<evidence type="ECO:0000313" key="3">
    <source>
        <dbReference type="EMBL" id="GIG39884.1"/>
    </source>
</evidence>
<feature type="domain" description="Bulb-type lectin" evidence="2">
    <location>
        <begin position="52"/>
        <end position="159"/>
    </location>
</feature>
<dbReference type="InterPro" id="IPR003709">
    <property type="entry name" value="VanY-like_core_dom"/>
</dbReference>
<dbReference type="InterPro" id="IPR036426">
    <property type="entry name" value="Bulb-type_lectin_dom_sf"/>
</dbReference>
<sequence length="540" mass="54199">MIAWSGASRTRPTGVPRGASPRGVGVRRTTVAVVTAVLVLAVAGPASAGPGEDVLRPGERLGPGQALLAPAGGDVLVVQPDGALGLYALDDQVRWSTGRGVPGATLTTDATGDVLLVAPDGAVLWSTATGGSGGTLRLRDDGDVVVEDPDGGVVWSSGTGRAPAVLDAPGRLDDGDLLSSPDGRHTLLVDGDGGVQLRGPDSSVRWAPGGADAAAQPTVALELRADGDLVARGADGGAVWRSRTAGRGAVTLVVQDDGDLVLLDDEDEPVWRAGTAIGPSTLDPGAVLGEGASLGSPSGHLGVSVTGGALVATWRGRPFWSSPAAAARTLQVSDDGDLLLLDGAGAPVWSTATGGRAGARLVLEETAVLLVAPRGEVLWQVAVPAELVAATPAPAVPPPTDCALVDAPVAEADVVRSRSGIRVHPCLAGSLDALVAAARADGVVLGGGGWRSSAQQVALRRAHCGPTDAEVFDVPASACSPSTARPGSSRHERGLAVDFTVGGRTVSAGSPAYAWLVEHAGAYGLRNLPSEPWHWSVDGR</sequence>
<name>A0ABQ4DKM2_9CELL</name>